<organism evidence="2 3">
    <name type="scientific">Panacibacter ginsenosidivorans</name>
    <dbReference type="NCBI Taxonomy" id="1813871"/>
    <lineage>
        <taxon>Bacteria</taxon>
        <taxon>Pseudomonadati</taxon>
        <taxon>Bacteroidota</taxon>
        <taxon>Chitinophagia</taxon>
        <taxon>Chitinophagales</taxon>
        <taxon>Chitinophagaceae</taxon>
        <taxon>Panacibacter</taxon>
    </lineage>
</organism>
<dbReference type="Proteomes" id="UP000321533">
    <property type="component" value="Chromosome"/>
</dbReference>
<dbReference type="InterPro" id="IPR025635">
    <property type="entry name" value="DUF4293"/>
</dbReference>
<keyword evidence="3" id="KW-1185">Reference proteome</keyword>
<accession>A0A5B8V725</accession>
<dbReference type="EMBL" id="CP042435">
    <property type="protein sequence ID" value="QEC67300.1"/>
    <property type="molecule type" value="Genomic_DNA"/>
</dbReference>
<gene>
    <name evidence="2" type="ORF">FRZ67_08330</name>
</gene>
<evidence type="ECO:0000313" key="2">
    <source>
        <dbReference type="EMBL" id="QEC67300.1"/>
    </source>
</evidence>
<dbReference type="RefSeq" id="WP_147189107.1">
    <property type="nucleotide sequence ID" value="NZ_CP042435.1"/>
</dbReference>
<feature type="transmembrane region" description="Helical" evidence="1">
    <location>
        <begin position="107"/>
        <end position="126"/>
    </location>
</feature>
<feature type="transmembrane region" description="Helical" evidence="1">
    <location>
        <begin position="76"/>
        <end position="95"/>
    </location>
</feature>
<sequence>MIQRIQSVWLLLAAVCAFLSLKVSFYTGHLINDPQRLLVSLNSTTTIPIVIAAVAVGIAALVTIFLYKDRKMQMKIVFATFAASVLLIFLCFSYVNSKYAEGNYDLTAPVVILIPIFLLLAIRNIYKDEKLVKSVDRLR</sequence>
<feature type="transmembrane region" description="Helical" evidence="1">
    <location>
        <begin position="7"/>
        <end position="27"/>
    </location>
</feature>
<dbReference type="KEGG" id="pgin:FRZ67_08330"/>
<keyword evidence="1" id="KW-0472">Membrane</keyword>
<evidence type="ECO:0000313" key="3">
    <source>
        <dbReference type="Proteomes" id="UP000321533"/>
    </source>
</evidence>
<keyword evidence="1" id="KW-1133">Transmembrane helix</keyword>
<dbReference type="AlphaFoldDB" id="A0A5B8V725"/>
<dbReference type="OrthoDB" id="594989at2"/>
<keyword evidence="1" id="KW-0812">Transmembrane</keyword>
<reference evidence="2 3" key="1">
    <citation type="journal article" date="2016" name="Int. J. Syst. Evol. Microbiol.">
        <title>Panacibacter ginsenosidivorans gen. nov., sp. nov., with ginsenoside converting activity isolated from soil of a ginseng field.</title>
        <authorList>
            <person name="Siddiqi M.Z."/>
            <person name="Muhammad Shafi S."/>
            <person name="Choi K.D."/>
            <person name="Im W.T."/>
        </authorList>
    </citation>
    <scope>NUCLEOTIDE SEQUENCE [LARGE SCALE GENOMIC DNA]</scope>
    <source>
        <strain evidence="2 3">Gsoil1550</strain>
    </source>
</reference>
<proteinExistence type="predicted"/>
<dbReference type="Pfam" id="PF14126">
    <property type="entry name" value="DUF4293"/>
    <property type="match status" value="1"/>
</dbReference>
<evidence type="ECO:0000256" key="1">
    <source>
        <dbReference type="SAM" id="Phobius"/>
    </source>
</evidence>
<name>A0A5B8V725_9BACT</name>
<feature type="transmembrane region" description="Helical" evidence="1">
    <location>
        <begin position="47"/>
        <end position="67"/>
    </location>
</feature>
<protein>
    <submittedName>
        <fullName evidence="2">DUF4293 family protein</fullName>
    </submittedName>
</protein>